<evidence type="ECO:0000256" key="3">
    <source>
        <dbReference type="ARBA" id="ARBA00022490"/>
    </source>
</evidence>
<dbReference type="InterPro" id="IPR008332">
    <property type="entry name" value="MethylG_MeTrfase_N"/>
</dbReference>
<comment type="similarity">
    <text evidence="2 9">Belongs to the MGMT family.</text>
</comment>
<organism evidence="12 13">
    <name type="scientific">Skermanella aerolata</name>
    <dbReference type="NCBI Taxonomy" id="393310"/>
    <lineage>
        <taxon>Bacteria</taxon>
        <taxon>Pseudomonadati</taxon>
        <taxon>Pseudomonadota</taxon>
        <taxon>Alphaproteobacteria</taxon>
        <taxon>Rhodospirillales</taxon>
        <taxon>Azospirillaceae</taxon>
        <taxon>Skermanella</taxon>
    </lineage>
</organism>
<evidence type="ECO:0000259" key="10">
    <source>
        <dbReference type="Pfam" id="PF01035"/>
    </source>
</evidence>
<comment type="miscellaneous">
    <text evidence="9">This enzyme catalyzes only one turnover and therefore is not strictly catalytic. According to one definition, an enzyme is a biocatalyst that acts repeatedly and over many reaction cycles.</text>
</comment>
<evidence type="ECO:0000256" key="8">
    <source>
        <dbReference type="ARBA" id="ARBA00049348"/>
    </source>
</evidence>
<keyword evidence="13" id="KW-1185">Reference proteome</keyword>
<reference evidence="12 13" key="1">
    <citation type="submission" date="2019-07" db="EMBL/GenBank/DDBJ databases">
        <title>Whole genome shotgun sequence of Skermanella aerolata NBRC 106429.</title>
        <authorList>
            <person name="Hosoyama A."/>
            <person name="Uohara A."/>
            <person name="Ohji S."/>
            <person name="Ichikawa N."/>
        </authorList>
    </citation>
    <scope>NUCLEOTIDE SEQUENCE [LARGE SCALE GENOMIC DNA]</scope>
    <source>
        <strain evidence="12 13">NBRC 106429</strain>
    </source>
</reference>
<comment type="catalytic activity">
    <reaction evidence="1 9">
        <text>a 4-O-methyl-thymidine in DNA + L-cysteinyl-[protein] = a thymidine in DNA + S-methyl-L-cysteinyl-[protein]</text>
        <dbReference type="Rhea" id="RHEA:53428"/>
        <dbReference type="Rhea" id="RHEA-COMP:10131"/>
        <dbReference type="Rhea" id="RHEA-COMP:10132"/>
        <dbReference type="Rhea" id="RHEA-COMP:13555"/>
        <dbReference type="Rhea" id="RHEA-COMP:13556"/>
        <dbReference type="ChEBI" id="CHEBI:29950"/>
        <dbReference type="ChEBI" id="CHEBI:82612"/>
        <dbReference type="ChEBI" id="CHEBI:137386"/>
        <dbReference type="ChEBI" id="CHEBI:137387"/>
        <dbReference type="EC" id="2.1.1.63"/>
    </reaction>
</comment>
<keyword evidence="3 9" id="KW-0963">Cytoplasm</keyword>
<dbReference type="NCBIfam" id="TIGR00589">
    <property type="entry name" value="ogt"/>
    <property type="match status" value="1"/>
</dbReference>
<dbReference type="Proteomes" id="UP000321523">
    <property type="component" value="Unassembled WGS sequence"/>
</dbReference>
<dbReference type="CDD" id="cd06445">
    <property type="entry name" value="ATase"/>
    <property type="match status" value="1"/>
</dbReference>
<sequence length="169" mass="17735">MGSPDAKRLGAERPDVKRLTIDSPLGKLTLSSSAGALTALDWNLAGSHADADPVLEEAARQLHQYFAGERPGFDLPMQPHGTLFQKRVWAAMVEIPCGKTATYGGLARQLESAPRAIGGACGRNPLPIVIPCHRVVAGAGKGGYSGLGGLTTKDWLLNHEMAMAAEPVA</sequence>
<keyword evidence="6 9" id="KW-0227">DNA damage</keyword>
<name>A0A512DNV8_9PROT</name>
<dbReference type="HAMAP" id="MF_00772">
    <property type="entry name" value="OGT"/>
    <property type="match status" value="1"/>
</dbReference>
<dbReference type="InterPro" id="IPR014048">
    <property type="entry name" value="MethylDNA_cys_MeTrfase_DNA-bd"/>
</dbReference>
<evidence type="ECO:0000256" key="7">
    <source>
        <dbReference type="ARBA" id="ARBA00023204"/>
    </source>
</evidence>
<dbReference type="RefSeq" id="WP_244619487.1">
    <property type="nucleotide sequence ID" value="NZ_BJYZ01000009.1"/>
</dbReference>
<dbReference type="InterPro" id="IPR036631">
    <property type="entry name" value="MGMT_N_sf"/>
</dbReference>
<dbReference type="InterPro" id="IPR001497">
    <property type="entry name" value="MethylDNA_cys_MeTrfase_AS"/>
</dbReference>
<accession>A0A512DNV8</accession>
<feature type="active site" description="Nucleophile; methyl group acceptor" evidence="9">
    <location>
        <position position="132"/>
    </location>
</feature>
<comment type="caution">
    <text evidence="12">The sequence shown here is derived from an EMBL/GenBank/DDBJ whole genome shotgun (WGS) entry which is preliminary data.</text>
</comment>
<evidence type="ECO:0000256" key="4">
    <source>
        <dbReference type="ARBA" id="ARBA00022603"/>
    </source>
</evidence>
<evidence type="ECO:0000256" key="2">
    <source>
        <dbReference type="ARBA" id="ARBA00008711"/>
    </source>
</evidence>
<dbReference type="Gene3D" id="1.10.10.10">
    <property type="entry name" value="Winged helix-like DNA-binding domain superfamily/Winged helix DNA-binding domain"/>
    <property type="match status" value="1"/>
</dbReference>
<evidence type="ECO:0000256" key="5">
    <source>
        <dbReference type="ARBA" id="ARBA00022679"/>
    </source>
</evidence>
<dbReference type="GO" id="GO:0032259">
    <property type="term" value="P:methylation"/>
    <property type="evidence" value="ECO:0007669"/>
    <property type="project" value="UniProtKB-KW"/>
</dbReference>
<comment type="subcellular location">
    <subcellularLocation>
        <location evidence="9">Cytoplasm</location>
    </subcellularLocation>
</comment>
<dbReference type="GO" id="GO:0003908">
    <property type="term" value="F:methylated-DNA-[protein]-cysteine S-methyltransferase activity"/>
    <property type="evidence" value="ECO:0007669"/>
    <property type="project" value="UniProtKB-UniRule"/>
</dbReference>
<keyword evidence="4 9" id="KW-0489">Methyltransferase</keyword>
<dbReference type="InterPro" id="IPR023546">
    <property type="entry name" value="MGMT"/>
</dbReference>
<dbReference type="GO" id="GO:0006307">
    <property type="term" value="P:DNA alkylation repair"/>
    <property type="evidence" value="ECO:0007669"/>
    <property type="project" value="UniProtKB-UniRule"/>
</dbReference>
<feature type="domain" description="Methylguanine DNA methyltransferase ribonuclease-like" evidence="11">
    <location>
        <begin position="20"/>
        <end position="78"/>
    </location>
</feature>
<dbReference type="PANTHER" id="PTHR10815:SF13">
    <property type="entry name" value="METHYLATED-DNA--PROTEIN-CYSTEINE METHYLTRANSFERASE"/>
    <property type="match status" value="1"/>
</dbReference>
<dbReference type="GO" id="GO:0005737">
    <property type="term" value="C:cytoplasm"/>
    <property type="evidence" value="ECO:0007669"/>
    <property type="project" value="UniProtKB-SubCell"/>
</dbReference>
<protein>
    <recommendedName>
        <fullName evidence="9">Methylated-DNA--protein-cysteine methyltransferase</fullName>
        <ecNumber evidence="9">2.1.1.63</ecNumber>
    </recommendedName>
    <alternativeName>
        <fullName evidence="9">6-O-methylguanine-DNA methyltransferase</fullName>
        <shortName evidence="9">MGMT</shortName>
    </alternativeName>
    <alternativeName>
        <fullName evidence="9">O-6-methylguanine-DNA-alkyltransferase</fullName>
    </alternativeName>
</protein>
<evidence type="ECO:0000256" key="9">
    <source>
        <dbReference type="HAMAP-Rule" id="MF_00772"/>
    </source>
</evidence>
<keyword evidence="7 9" id="KW-0234">DNA repair</keyword>
<dbReference type="SUPFAM" id="SSF53155">
    <property type="entry name" value="Methylated DNA-protein cysteine methyltransferase domain"/>
    <property type="match status" value="1"/>
</dbReference>
<comment type="catalytic activity">
    <reaction evidence="8 9">
        <text>a 6-O-methyl-2'-deoxyguanosine in DNA + L-cysteinyl-[protein] = S-methyl-L-cysteinyl-[protein] + a 2'-deoxyguanosine in DNA</text>
        <dbReference type="Rhea" id="RHEA:24000"/>
        <dbReference type="Rhea" id="RHEA-COMP:10131"/>
        <dbReference type="Rhea" id="RHEA-COMP:10132"/>
        <dbReference type="Rhea" id="RHEA-COMP:11367"/>
        <dbReference type="Rhea" id="RHEA-COMP:11368"/>
        <dbReference type="ChEBI" id="CHEBI:29950"/>
        <dbReference type="ChEBI" id="CHEBI:82612"/>
        <dbReference type="ChEBI" id="CHEBI:85445"/>
        <dbReference type="ChEBI" id="CHEBI:85448"/>
        <dbReference type="EC" id="2.1.1.63"/>
    </reaction>
</comment>
<evidence type="ECO:0000259" key="11">
    <source>
        <dbReference type="Pfam" id="PF02870"/>
    </source>
</evidence>
<proteinExistence type="inferred from homology"/>
<gene>
    <name evidence="12" type="ORF">SAE02_23230</name>
</gene>
<dbReference type="SUPFAM" id="SSF46767">
    <property type="entry name" value="Methylated DNA-protein cysteine methyltransferase, C-terminal domain"/>
    <property type="match status" value="1"/>
</dbReference>
<evidence type="ECO:0000313" key="12">
    <source>
        <dbReference type="EMBL" id="GEO38175.1"/>
    </source>
</evidence>
<dbReference type="FunFam" id="1.10.10.10:FF:000214">
    <property type="entry name" value="Methylated-DNA--protein-cysteine methyltransferase"/>
    <property type="match status" value="1"/>
</dbReference>
<feature type="domain" description="Methylated-DNA-[protein]-cysteine S-methyltransferase DNA binding" evidence="10">
    <location>
        <begin position="84"/>
        <end position="161"/>
    </location>
</feature>
<dbReference type="EC" id="2.1.1.63" evidence="9"/>
<evidence type="ECO:0000313" key="13">
    <source>
        <dbReference type="Proteomes" id="UP000321523"/>
    </source>
</evidence>
<dbReference type="Pfam" id="PF01035">
    <property type="entry name" value="DNA_binding_1"/>
    <property type="match status" value="1"/>
</dbReference>
<dbReference type="Pfam" id="PF02870">
    <property type="entry name" value="Methyltransf_1N"/>
    <property type="match status" value="1"/>
</dbReference>
<evidence type="ECO:0000256" key="1">
    <source>
        <dbReference type="ARBA" id="ARBA00001286"/>
    </source>
</evidence>
<dbReference type="PROSITE" id="PS00374">
    <property type="entry name" value="MGMT"/>
    <property type="match status" value="1"/>
</dbReference>
<dbReference type="PANTHER" id="PTHR10815">
    <property type="entry name" value="METHYLATED-DNA--PROTEIN-CYSTEINE METHYLTRANSFERASE"/>
    <property type="match status" value="1"/>
</dbReference>
<dbReference type="InterPro" id="IPR036388">
    <property type="entry name" value="WH-like_DNA-bd_sf"/>
</dbReference>
<comment type="function">
    <text evidence="9">Involved in the cellular defense against the biological effects of O6-methylguanine (O6-MeG) and O4-methylthymine (O4-MeT) in DNA. Repairs the methylated nucleobase in DNA by stoichiometrically transferring the methyl group to a cysteine residue in the enzyme. This is a suicide reaction: the enzyme is irreversibly inactivated.</text>
</comment>
<dbReference type="EMBL" id="BJYZ01000009">
    <property type="protein sequence ID" value="GEO38175.1"/>
    <property type="molecule type" value="Genomic_DNA"/>
</dbReference>
<dbReference type="Gene3D" id="3.30.160.70">
    <property type="entry name" value="Methylated DNA-protein cysteine methyltransferase domain"/>
    <property type="match status" value="1"/>
</dbReference>
<dbReference type="InterPro" id="IPR036217">
    <property type="entry name" value="MethylDNA_cys_MeTrfase_DNAb"/>
</dbReference>
<evidence type="ECO:0000256" key="6">
    <source>
        <dbReference type="ARBA" id="ARBA00022763"/>
    </source>
</evidence>
<dbReference type="AlphaFoldDB" id="A0A512DNV8"/>
<keyword evidence="5 9" id="KW-0808">Transferase</keyword>